<dbReference type="OrthoDB" id="2135488at2759"/>
<name>A0A1X2GSK2_9FUNG</name>
<evidence type="ECO:0000313" key="3">
    <source>
        <dbReference type="EMBL" id="ORX60431.1"/>
    </source>
</evidence>
<evidence type="ECO:0000313" key="4">
    <source>
        <dbReference type="Proteomes" id="UP000242146"/>
    </source>
</evidence>
<protein>
    <recommendedName>
        <fullName evidence="2">NELF-A N-terminal domain-containing protein</fullName>
    </recommendedName>
</protein>
<sequence>MNAPENIQDWLQDEFAKPGWHSSTVAQELSEETLAMIASQYPNYTKQIKIGILFSLLYMRKAELSMMRPSAIKIIHDACADADDWVRILGFILQDIPHDHHLTLDLEAWSDQVQPLLTHLDQLVKGQGFGFHTLETMLLMPDAQPLCPFANASYRANQPTLTHHFNLSHHPDDLISDTRRQQRFAALIRDEQLQDDVISPTQPAGVGIATAGALRPGAAHPMMRPSSVPAMRPPPPGMRPPAAGAGANLFIRPISRRPSDGPPRSNFLRRAGPPQFQRPAMPRPIQRQESAGATPRGLVKHSRVQMLDFTDATELQKKDEKTKDELAQKEKQEKEDKKMQVMEERRLASERKQMEKERKKEEREAEREAKRRKSSATAASPTAEVMVSPLASPTGDVPESSLSVFSIHPPPHDATEPGQQ</sequence>
<proteinExistence type="predicted"/>
<accession>A0A1X2GSK2</accession>
<dbReference type="Pfam" id="PF23553">
    <property type="entry name" value="NELF-A_N"/>
    <property type="match status" value="1"/>
</dbReference>
<evidence type="ECO:0000256" key="1">
    <source>
        <dbReference type="SAM" id="MobiDB-lite"/>
    </source>
</evidence>
<feature type="compositionally biased region" description="Basic and acidic residues" evidence="1">
    <location>
        <begin position="314"/>
        <end position="369"/>
    </location>
</feature>
<feature type="compositionally biased region" description="Low complexity" evidence="1">
    <location>
        <begin position="375"/>
        <end position="384"/>
    </location>
</feature>
<dbReference type="InterPro" id="IPR056557">
    <property type="entry name" value="NELF-A_N"/>
</dbReference>
<dbReference type="Proteomes" id="UP000242146">
    <property type="component" value="Unassembled WGS sequence"/>
</dbReference>
<dbReference type="AlphaFoldDB" id="A0A1X2GSK2"/>
<feature type="domain" description="NELF-A N-terminal" evidence="2">
    <location>
        <begin position="19"/>
        <end position="125"/>
    </location>
</feature>
<dbReference type="STRING" id="101127.A0A1X2GSK2"/>
<evidence type="ECO:0000259" key="2">
    <source>
        <dbReference type="Pfam" id="PF23553"/>
    </source>
</evidence>
<feature type="region of interest" description="Disordered" evidence="1">
    <location>
        <begin position="253"/>
        <end position="420"/>
    </location>
</feature>
<organism evidence="3 4">
    <name type="scientific">Hesseltinella vesiculosa</name>
    <dbReference type="NCBI Taxonomy" id="101127"/>
    <lineage>
        <taxon>Eukaryota</taxon>
        <taxon>Fungi</taxon>
        <taxon>Fungi incertae sedis</taxon>
        <taxon>Mucoromycota</taxon>
        <taxon>Mucoromycotina</taxon>
        <taxon>Mucoromycetes</taxon>
        <taxon>Mucorales</taxon>
        <taxon>Cunninghamellaceae</taxon>
        <taxon>Hesseltinella</taxon>
    </lineage>
</organism>
<feature type="compositionally biased region" description="Basic and acidic residues" evidence="1">
    <location>
        <begin position="410"/>
        <end position="420"/>
    </location>
</feature>
<comment type="caution">
    <text evidence="3">The sequence shown here is derived from an EMBL/GenBank/DDBJ whole genome shotgun (WGS) entry which is preliminary data.</text>
</comment>
<keyword evidence="4" id="KW-1185">Reference proteome</keyword>
<dbReference type="EMBL" id="MCGT01000004">
    <property type="protein sequence ID" value="ORX60431.1"/>
    <property type="molecule type" value="Genomic_DNA"/>
</dbReference>
<gene>
    <name evidence="3" type="ORF">DM01DRAFT_1332581</name>
</gene>
<reference evidence="3 4" key="1">
    <citation type="submission" date="2016-07" db="EMBL/GenBank/DDBJ databases">
        <title>Pervasive Adenine N6-methylation of Active Genes in Fungi.</title>
        <authorList>
            <consortium name="DOE Joint Genome Institute"/>
            <person name="Mondo S.J."/>
            <person name="Dannebaum R.O."/>
            <person name="Kuo R.C."/>
            <person name="Labutti K."/>
            <person name="Haridas S."/>
            <person name="Kuo A."/>
            <person name="Salamov A."/>
            <person name="Ahrendt S.R."/>
            <person name="Lipzen A."/>
            <person name="Sullivan W."/>
            <person name="Andreopoulos W.B."/>
            <person name="Clum A."/>
            <person name="Lindquist E."/>
            <person name="Daum C."/>
            <person name="Ramamoorthy G.K."/>
            <person name="Gryganskyi A."/>
            <person name="Culley D."/>
            <person name="Magnuson J.K."/>
            <person name="James T.Y."/>
            <person name="O'Malley M.A."/>
            <person name="Stajich J.E."/>
            <person name="Spatafora J.W."/>
            <person name="Visel A."/>
            <person name="Grigoriev I.V."/>
        </authorList>
    </citation>
    <scope>NUCLEOTIDE SEQUENCE [LARGE SCALE GENOMIC DNA]</scope>
    <source>
        <strain evidence="3 4">NRRL 3301</strain>
    </source>
</reference>